<evidence type="ECO:0000256" key="1">
    <source>
        <dbReference type="SAM" id="SignalP"/>
    </source>
</evidence>
<protein>
    <recommendedName>
        <fullName evidence="4">Lipoprotein</fullName>
    </recommendedName>
</protein>
<name>A0ABY9FC65_9PSED</name>
<evidence type="ECO:0008006" key="4">
    <source>
        <dbReference type="Google" id="ProtNLM"/>
    </source>
</evidence>
<accession>A0ABY9FC65</accession>
<dbReference type="RefSeq" id="WP_305468840.1">
    <property type="nucleotide sequence ID" value="NZ_CP117425.1"/>
</dbReference>
<keyword evidence="1" id="KW-0732">Signal</keyword>
<sequence length="146" mass="16014">MIKRALLAALSSSLFLSLNACAEQTDPAAAQSVQVDLAGQTLTLENHGQRCALRKPDQSLLTLDMPWPCHLSVDRKGLPRVERFNNALIIIVQHFEPEPAPSTECRSQYQAIRQIEGRLEASIVAGGGRCMAGALDQKNFVALFTW</sequence>
<dbReference type="EMBL" id="CP117451">
    <property type="protein sequence ID" value="WLH01168.1"/>
    <property type="molecule type" value="Genomic_DNA"/>
</dbReference>
<feature type="chain" id="PRO_5046566424" description="Lipoprotein" evidence="1">
    <location>
        <begin position="23"/>
        <end position="146"/>
    </location>
</feature>
<evidence type="ECO:0000313" key="2">
    <source>
        <dbReference type="EMBL" id="WLH01168.1"/>
    </source>
</evidence>
<proteinExistence type="predicted"/>
<reference evidence="2 3" key="1">
    <citation type="submission" date="2023-02" db="EMBL/GenBank/DDBJ databases">
        <title>Evolution of Hrp T3SS in non-pathogenic Pseudomonas fluorescens.</title>
        <authorList>
            <person name="Liao K."/>
            <person name="Wei H."/>
            <person name="Gu Y."/>
        </authorList>
    </citation>
    <scope>NUCLEOTIDE SEQUENCE [LARGE SCALE GENOMIC DNA]</scope>
    <source>
        <strain evidence="2 3">FP2034</strain>
    </source>
</reference>
<evidence type="ECO:0000313" key="3">
    <source>
        <dbReference type="Proteomes" id="UP001224838"/>
    </source>
</evidence>
<dbReference type="Proteomes" id="UP001224838">
    <property type="component" value="Chromosome"/>
</dbReference>
<gene>
    <name evidence="2" type="ORF">PSH92_28175</name>
</gene>
<keyword evidence="3" id="KW-1185">Reference proteome</keyword>
<feature type="signal peptide" evidence="1">
    <location>
        <begin position="1"/>
        <end position="22"/>
    </location>
</feature>
<organism evidence="2 3">
    <name type="scientific">Pseudomonas beijingensis</name>
    <dbReference type="NCBI Taxonomy" id="2954101"/>
    <lineage>
        <taxon>Bacteria</taxon>
        <taxon>Pseudomonadati</taxon>
        <taxon>Pseudomonadota</taxon>
        <taxon>Gammaproteobacteria</taxon>
        <taxon>Pseudomonadales</taxon>
        <taxon>Pseudomonadaceae</taxon>
        <taxon>Pseudomonas</taxon>
    </lineage>
</organism>